<evidence type="ECO:0000313" key="9">
    <source>
        <dbReference type="Proteomes" id="UP000001520"/>
    </source>
</evidence>
<feature type="transmembrane region" description="Helical" evidence="6">
    <location>
        <begin position="30"/>
        <end position="53"/>
    </location>
</feature>
<dbReference type="Proteomes" id="UP000001520">
    <property type="component" value="Chromosome"/>
</dbReference>
<keyword evidence="5 6" id="KW-0472">Membrane</keyword>
<sequence length="287" mass="32297">MAYILLSLSALFWAGNFVIGKWVSTSIPPVALVFWRWVVAFLILLPFTLKKLIHQKDIIKDNLKLLTVFGFLGVTLFNTLIYKAMHYTTAINALLINSFVPILIFIISFFLHKLKAKKLQILGAIISLIGVAIIITHGDLTSILKLKINPGDLLVLLAALSWALYSVLLKNLDNRLNPLVFLETIIFIGLIFLLPIYLASNKYFELNYKNIIVILYVGLFASVLAFICWNRGIREVGANKGGNFVHLMPVFGTIMSVFLLGEHFYTYHIIAIVLVFSGILLNITTKK</sequence>
<feature type="transmembrane region" description="Helical" evidence="6">
    <location>
        <begin position="65"/>
        <end position="85"/>
    </location>
</feature>
<feature type="transmembrane region" description="Helical" evidence="6">
    <location>
        <begin position="211"/>
        <end position="229"/>
    </location>
</feature>
<dbReference type="SUPFAM" id="SSF103481">
    <property type="entry name" value="Multidrug resistance efflux transporter EmrE"/>
    <property type="match status" value="2"/>
</dbReference>
<gene>
    <name evidence="8" type="ordered locus">DEFDS_0618</name>
</gene>
<dbReference type="OrthoDB" id="5186724at2"/>
<dbReference type="Pfam" id="PF00892">
    <property type="entry name" value="EamA"/>
    <property type="match status" value="2"/>
</dbReference>
<keyword evidence="2" id="KW-1003">Cell membrane</keyword>
<organism evidence="8 9">
    <name type="scientific">Deferribacter desulfuricans (strain DSM 14783 / JCM 11476 / NBRC 101012 / SSM1)</name>
    <dbReference type="NCBI Taxonomy" id="639282"/>
    <lineage>
        <taxon>Bacteria</taxon>
        <taxon>Pseudomonadati</taxon>
        <taxon>Deferribacterota</taxon>
        <taxon>Deferribacteres</taxon>
        <taxon>Deferribacterales</taxon>
        <taxon>Deferribacteraceae</taxon>
        <taxon>Deferribacter</taxon>
    </lineage>
</organism>
<evidence type="ECO:0000256" key="5">
    <source>
        <dbReference type="ARBA" id="ARBA00023136"/>
    </source>
</evidence>
<evidence type="ECO:0000256" key="1">
    <source>
        <dbReference type="ARBA" id="ARBA00004651"/>
    </source>
</evidence>
<keyword evidence="9" id="KW-1185">Reference proteome</keyword>
<dbReference type="PANTHER" id="PTHR32322">
    <property type="entry name" value="INNER MEMBRANE TRANSPORTER"/>
    <property type="match status" value="1"/>
</dbReference>
<evidence type="ECO:0000256" key="2">
    <source>
        <dbReference type="ARBA" id="ARBA00022475"/>
    </source>
</evidence>
<dbReference type="HOGENOM" id="CLU_033863_4_4_0"/>
<comment type="subcellular location">
    <subcellularLocation>
        <location evidence="1">Cell membrane</location>
        <topology evidence="1">Multi-pass membrane protein</topology>
    </subcellularLocation>
</comment>
<dbReference type="InterPro" id="IPR050638">
    <property type="entry name" value="AA-Vitamin_Transporters"/>
</dbReference>
<dbReference type="PANTHER" id="PTHR32322:SF18">
    <property type="entry name" value="S-ADENOSYLMETHIONINE_S-ADENOSYLHOMOCYSTEINE TRANSPORTER"/>
    <property type="match status" value="1"/>
</dbReference>
<evidence type="ECO:0000259" key="7">
    <source>
        <dbReference type="Pfam" id="PF00892"/>
    </source>
</evidence>
<dbReference type="RefSeq" id="WP_013007348.1">
    <property type="nucleotide sequence ID" value="NC_013939.1"/>
</dbReference>
<dbReference type="GO" id="GO:0005886">
    <property type="term" value="C:plasma membrane"/>
    <property type="evidence" value="ECO:0007669"/>
    <property type="project" value="UniProtKB-SubCell"/>
</dbReference>
<keyword evidence="3 6" id="KW-0812">Transmembrane</keyword>
<evidence type="ECO:0000256" key="4">
    <source>
        <dbReference type="ARBA" id="ARBA00022989"/>
    </source>
</evidence>
<dbReference type="AlphaFoldDB" id="D3PBX7"/>
<dbReference type="InterPro" id="IPR000620">
    <property type="entry name" value="EamA_dom"/>
</dbReference>
<feature type="transmembrane region" description="Helical" evidence="6">
    <location>
        <begin position="180"/>
        <end position="199"/>
    </location>
</feature>
<reference evidence="8 9" key="1">
    <citation type="journal article" date="2010" name="DNA Res.">
        <title>Bacterial lifestyle in a deep-sea hydrothermal vent chimney revealed by the genome sequence of the thermophilic bacterium Deferribacter desulfuricans SSM1.</title>
        <authorList>
            <person name="Takaki Y."/>
            <person name="Shimamura S."/>
            <person name="Nakagawa S."/>
            <person name="Fukuhara Y."/>
            <person name="Horikawa H."/>
            <person name="Ankai A."/>
            <person name="Harada T."/>
            <person name="Hosoyama A."/>
            <person name="Oguchi A."/>
            <person name="Fukui S."/>
            <person name="Fujita N."/>
            <person name="Takami H."/>
            <person name="Takai K."/>
        </authorList>
    </citation>
    <scope>NUCLEOTIDE SEQUENCE [LARGE SCALE GENOMIC DNA]</scope>
    <source>
        <strain evidence="9">DSM 14783 / JCM 11476 / NBRC 101012 / SSM1</strain>
    </source>
</reference>
<proteinExistence type="predicted"/>
<dbReference type="STRING" id="639282.DEFDS_0618"/>
<dbReference type="EMBL" id="AP011529">
    <property type="protein sequence ID" value="BAI80100.1"/>
    <property type="molecule type" value="Genomic_DNA"/>
</dbReference>
<protein>
    <recommendedName>
        <fullName evidence="7">EamA domain-containing protein</fullName>
    </recommendedName>
</protein>
<evidence type="ECO:0000256" key="3">
    <source>
        <dbReference type="ARBA" id="ARBA00022692"/>
    </source>
</evidence>
<accession>D3PBX7</accession>
<feature type="transmembrane region" description="Helical" evidence="6">
    <location>
        <begin position="150"/>
        <end position="168"/>
    </location>
</feature>
<feature type="transmembrane region" description="Helical" evidence="6">
    <location>
        <begin position="265"/>
        <end position="283"/>
    </location>
</feature>
<evidence type="ECO:0000313" key="8">
    <source>
        <dbReference type="EMBL" id="BAI80100.1"/>
    </source>
</evidence>
<feature type="domain" description="EamA" evidence="7">
    <location>
        <begin position="2"/>
        <end position="135"/>
    </location>
</feature>
<dbReference type="KEGG" id="ddf:DEFDS_0618"/>
<keyword evidence="4 6" id="KW-1133">Transmembrane helix</keyword>
<feature type="domain" description="EamA" evidence="7">
    <location>
        <begin position="150"/>
        <end position="283"/>
    </location>
</feature>
<dbReference type="eggNOG" id="COG0697">
    <property type="taxonomic scope" value="Bacteria"/>
</dbReference>
<name>D3PBX7_DEFDS</name>
<feature type="transmembrane region" description="Helical" evidence="6">
    <location>
        <begin position="241"/>
        <end position="259"/>
    </location>
</feature>
<dbReference type="InterPro" id="IPR037185">
    <property type="entry name" value="EmrE-like"/>
</dbReference>
<feature type="transmembrane region" description="Helical" evidence="6">
    <location>
        <begin position="119"/>
        <end position="138"/>
    </location>
</feature>
<feature type="transmembrane region" description="Helical" evidence="6">
    <location>
        <begin position="91"/>
        <end position="112"/>
    </location>
</feature>
<evidence type="ECO:0000256" key="6">
    <source>
        <dbReference type="SAM" id="Phobius"/>
    </source>
</evidence>